<dbReference type="GO" id="GO:0005925">
    <property type="term" value="C:focal adhesion"/>
    <property type="evidence" value="ECO:0007669"/>
    <property type="project" value="TreeGrafter"/>
</dbReference>
<dbReference type="Proteomes" id="UP000887566">
    <property type="component" value="Unplaced"/>
</dbReference>
<feature type="domain" description="Calponin-homology (CH)" evidence="10">
    <location>
        <begin position="101"/>
        <end position="209"/>
    </location>
</feature>
<dbReference type="GO" id="GO:0071963">
    <property type="term" value="P:establishment or maintenance of cell polarity regulating cell shape"/>
    <property type="evidence" value="ECO:0007669"/>
    <property type="project" value="TreeGrafter"/>
</dbReference>
<name>A0A914V5Q1_9BILA</name>
<evidence type="ECO:0000256" key="1">
    <source>
        <dbReference type="ARBA" id="ARBA00004204"/>
    </source>
</evidence>
<keyword evidence="5" id="KW-0677">Repeat</keyword>
<sequence length="378" mass="42823">MADTVGGASGTGGTRSLSRSGSLKKEKKDDSFLDKITTLGRGKKKQVDEDEAKALDMEGREAIDSSGIPVPVNMLPENLHMEEGEERRLVAPESRDDPRVKEIISLLIDWINDELADQRIIVKDIQEDIFDGQVIQKLLEKFTGVKIEVPEVSQSEEGQRQKMRVVVTTANKILAQPQYQTPKWTPEWIHGKDLIAILQLLIALAIHFRAPIRFPEYVKAQLLLVQKRDGQLKTRYATEELTTSQTELGLKGERDAFDTLFDYGPDKLAHVKSSLVSFCNKHLNKINLEVTDLETQFQDGVFMVLMMGLLEGYFVPLYSFHLQVSTHQQKVQNVAFAFELMQDAGLQRPRTRPEDIANGDLKSTLRVLHSLFTKYKFV</sequence>
<dbReference type="PIRSF" id="PIRSF039131">
    <property type="entry name" value="Parvin"/>
    <property type="match status" value="1"/>
</dbReference>
<keyword evidence="6" id="KW-0130">Cell adhesion</keyword>
<evidence type="ECO:0000256" key="7">
    <source>
        <dbReference type="ARBA" id="ARBA00023203"/>
    </source>
</evidence>
<dbReference type="InterPro" id="IPR036872">
    <property type="entry name" value="CH_dom_sf"/>
</dbReference>
<protein>
    <submittedName>
        <fullName evidence="12">Calponin-homology (CH) domain-containing protein</fullName>
    </submittedName>
</protein>
<evidence type="ECO:0000313" key="11">
    <source>
        <dbReference type="Proteomes" id="UP000887566"/>
    </source>
</evidence>
<evidence type="ECO:0000256" key="4">
    <source>
        <dbReference type="ARBA" id="ARBA00022490"/>
    </source>
</evidence>
<evidence type="ECO:0000256" key="2">
    <source>
        <dbReference type="ARBA" id="ARBA00004245"/>
    </source>
</evidence>
<reference evidence="12" key="1">
    <citation type="submission" date="2022-11" db="UniProtKB">
        <authorList>
            <consortium name="WormBaseParasite"/>
        </authorList>
    </citation>
    <scope>IDENTIFICATION</scope>
</reference>
<dbReference type="GO" id="GO:0030036">
    <property type="term" value="P:actin cytoskeleton organization"/>
    <property type="evidence" value="ECO:0007669"/>
    <property type="project" value="InterPro"/>
</dbReference>
<evidence type="ECO:0000256" key="5">
    <source>
        <dbReference type="ARBA" id="ARBA00022737"/>
    </source>
</evidence>
<dbReference type="FunFam" id="1.10.418.10:FF:000015">
    <property type="entry name" value="Parvin beta"/>
    <property type="match status" value="1"/>
</dbReference>
<evidence type="ECO:0000256" key="6">
    <source>
        <dbReference type="ARBA" id="ARBA00022889"/>
    </source>
</evidence>
<dbReference type="Pfam" id="PF00307">
    <property type="entry name" value="CH"/>
    <property type="match status" value="2"/>
</dbReference>
<evidence type="ECO:0000313" key="12">
    <source>
        <dbReference type="WBParaSite" id="PSAMB.scaffold1575size29844.g13861.t1"/>
    </source>
</evidence>
<dbReference type="GO" id="GO:0015629">
    <property type="term" value="C:actin cytoskeleton"/>
    <property type="evidence" value="ECO:0007669"/>
    <property type="project" value="TreeGrafter"/>
</dbReference>
<dbReference type="GO" id="GO:0003779">
    <property type="term" value="F:actin binding"/>
    <property type="evidence" value="ECO:0007669"/>
    <property type="project" value="UniProtKB-KW"/>
</dbReference>
<accession>A0A914V5Q1</accession>
<dbReference type="Gene3D" id="1.10.418.10">
    <property type="entry name" value="Calponin-like domain"/>
    <property type="match status" value="2"/>
</dbReference>
<dbReference type="CDD" id="cd21304">
    <property type="entry name" value="CH_PARVA_B_rpt1"/>
    <property type="match status" value="1"/>
</dbReference>
<evidence type="ECO:0000256" key="8">
    <source>
        <dbReference type="ARBA" id="ARBA00023212"/>
    </source>
</evidence>
<proteinExistence type="inferred from homology"/>
<feature type="domain" description="Calponin-homology (CH)" evidence="10">
    <location>
        <begin position="269"/>
        <end position="376"/>
    </location>
</feature>
<dbReference type="GO" id="GO:0030031">
    <property type="term" value="P:cell projection assembly"/>
    <property type="evidence" value="ECO:0007669"/>
    <property type="project" value="TreeGrafter"/>
</dbReference>
<dbReference type="SUPFAM" id="SSF47576">
    <property type="entry name" value="Calponin-homology domain, CH-domain"/>
    <property type="match status" value="1"/>
</dbReference>
<keyword evidence="4" id="KW-0963">Cytoplasm</keyword>
<dbReference type="InterPro" id="IPR028433">
    <property type="entry name" value="Parvin"/>
</dbReference>
<dbReference type="GO" id="GO:0034446">
    <property type="term" value="P:substrate adhesion-dependent cell spreading"/>
    <property type="evidence" value="ECO:0007669"/>
    <property type="project" value="TreeGrafter"/>
</dbReference>
<dbReference type="InterPro" id="IPR001715">
    <property type="entry name" value="CH_dom"/>
</dbReference>
<dbReference type="PANTHER" id="PTHR12114">
    <property type="entry name" value="PARVIN"/>
    <property type="match status" value="1"/>
</dbReference>
<comment type="similarity">
    <text evidence="3">Belongs to the parvin family.</text>
</comment>
<dbReference type="PANTHER" id="PTHR12114:SF4">
    <property type="entry name" value="GH23568P"/>
    <property type="match status" value="1"/>
</dbReference>
<evidence type="ECO:0000256" key="3">
    <source>
        <dbReference type="ARBA" id="ARBA00005666"/>
    </source>
</evidence>
<organism evidence="11 12">
    <name type="scientific">Plectus sambesii</name>
    <dbReference type="NCBI Taxonomy" id="2011161"/>
    <lineage>
        <taxon>Eukaryota</taxon>
        <taxon>Metazoa</taxon>
        <taxon>Ecdysozoa</taxon>
        <taxon>Nematoda</taxon>
        <taxon>Chromadorea</taxon>
        <taxon>Plectida</taxon>
        <taxon>Plectina</taxon>
        <taxon>Plectoidea</taxon>
        <taxon>Plectidae</taxon>
        <taxon>Plectus</taxon>
    </lineage>
</organism>
<dbReference type="CDD" id="cd21306">
    <property type="entry name" value="CH_PARVA_B_rpt2"/>
    <property type="match status" value="1"/>
</dbReference>
<dbReference type="AlphaFoldDB" id="A0A914V5Q1"/>
<dbReference type="FunFam" id="1.10.418.10:FF:000011">
    <property type="entry name" value="Parvin, beta"/>
    <property type="match status" value="1"/>
</dbReference>
<comment type="subcellular location">
    <subcellularLocation>
        <location evidence="2">Cytoplasm</location>
        <location evidence="2">Cytoskeleton</location>
    </subcellularLocation>
    <subcellularLocation>
        <location evidence="1">Cytoplasm</location>
        <location evidence="1">Myofibril</location>
        <location evidence="1">Sarcomere</location>
    </subcellularLocation>
</comment>
<keyword evidence="7" id="KW-0009">Actin-binding</keyword>
<dbReference type="GO" id="GO:0030017">
    <property type="term" value="C:sarcomere"/>
    <property type="evidence" value="ECO:0007669"/>
    <property type="project" value="UniProtKB-SubCell"/>
</dbReference>
<keyword evidence="8" id="KW-0206">Cytoskeleton</keyword>
<evidence type="ECO:0000259" key="10">
    <source>
        <dbReference type="PROSITE" id="PS50021"/>
    </source>
</evidence>
<feature type="region of interest" description="Disordered" evidence="9">
    <location>
        <begin position="1"/>
        <end position="29"/>
    </location>
</feature>
<dbReference type="PROSITE" id="PS50021">
    <property type="entry name" value="CH"/>
    <property type="match status" value="2"/>
</dbReference>
<keyword evidence="11" id="KW-1185">Reference proteome</keyword>
<dbReference type="WBParaSite" id="PSAMB.scaffold1575size29844.g13861.t1">
    <property type="protein sequence ID" value="PSAMB.scaffold1575size29844.g13861.t1"/>
    <property type="gene ID" value="PSAMB.scaffold1575size29844.g13861"/>
</dbReference>
<evidence type="ECO:0000256" key="9">
    <source>
        <dbReference type="SAM" id="MobiDB-lite"/>
    </source>
</evidence>